<name>W2T5J8_NECAM</name>
<keyword evidence="3" id="KW-1185">Reference proteome</keyword>
<feature type="region of interest" description="Disordered" evidence="1">
    <location>
        <begin position="1"/>
        <end position="95"/>
    </location>
</feature>
<feature type="compositionally biased region" description="Pro residues" evidence="1">
    <location>
        <begin position="1"/>
        <end position="11"/>
    </location>
</feature>
<proteinExistence type="predicted"/>
<sequence>MPSVPASPPVEIPAASSYGQGAVAPMPSAPASPPVEVPAASSYGQAPMASPPAISTEGSEASFVPGPSSQGGGTYGGNSITYGGEGSSGAGGYSQGFRKKCKFLVIAIHEYS</sequence>
<feature type="compositionally biased region" description="Gly residues" evidence="1">
    <location>
        <begin position="83"/>
        <end position="94"/>
    </location>
</feature>
<evidence type="ECO:0000256" key="1">
    <source>
        <dbReference type="SAM" id="MobiDB-lite"/>
    </source>
</evidence>
<organism evidence="2 3">
    <name type="scientific">Necator americanus</name>
    <name type="common">Human hookworm</name>
    <dbReference type="NCBI Taxonomy" id="51031"/>
    <lineage>
        <taxon>Eukaryota</taxon>
        <taxon>Metazoa</taxon>
        <taxon>Ecdysozoa</taxon>
        <taxon>Nematoda</taxon>
        <taxon>Chromadorea</taxon>
        <taxon>Rhabditida</taxon>
        <taxon>Rhabditina</taxon>
        <taxon>Rhabditomorpha</taxon>
        <taxon>Strongyloidea</taxon>
        <taxon>Ancylostomatidae</taxon>
        <taxon>Bunostominae</taxon>
        <taxon>Necator</taxon>
    </lineage>
</organism>
<accession>W2T5J8</accession>
<evidence type="ECO:0000313" key="2">
    <source>
        <dbReference type="EMBL" id="ETN77183.1"/>
    </source>
</evidence>
<protein>
    <submittedName>
        <fullName evidence="2">Uncharacterized protein</fullName>
    </submittedName>
</protein>
<dbReference type="AlphaFoldDB" id="W2T5J8"/>
<evidence type="ECO:0000313" key="3">
    <source>
        <dbReference type="Proteomes" id="UP000053676"/>
    </source>
</evidence>
<dbReference type="EMBL" id="KI660189">
    <property type="protein sequence ID" value="ETN77183.1"/>
    <property type="molecule type" value="Genomic_DNA"/>
</dbReference>
<dbReference type="KEGG" id="nai:NECAME_03283"/>
<feature type="compositionally biased region" description="Pro residues" evidence="1">
    <location>
        <begin position="27"/>
        <end position="36"/>
    </location>
</feature>
<reference evidence="3" key="1">
    <citation type="journal article" date="2014" name="Nat. Genet.">
        <title>Genome of the human hookworm Necator americanus.</title>
        <authorList>
            <person name="Tang Y.T."/>
            <person name="Gao X."/>
            <person name="Rosa B.A."/>
            <person name="Abubucker S."/>
            <person name="Hallsworth-Pepin K."/>
            <person name="Martin J."/>
            <person name="Tyagi R."/>
            <person name="Heizer E."/>
            <person name="Zhang X."/>
            <person name="Bhonagiri-Palsikar V."/>
            <person name="Minx P."/>
            <person name="Warren W.C."/>
            <person name="Wang Q."/>
            <person name="Zhan B."/>
            <person name="Hotez P.J."/>
            <person name="Sternberg P.W."/>
            <person name="Dougall A."/>
            <person name="Gaze S.T."/>
            <person name="Mulvenna J."/>
            <person name="Sotillo J."/>
            <person name="Ranganathan S."/>
            <person name="Rabelo E.M."/>
            <person name="Wilson R.K."/>
            <person name="Felgner P.L."/>
            <person name="Bethony J."/>
            <person name="Hawdon J.M."/>
            <person name="Gasser R.B."/>
            <person name="Loukas A."/>
            <person name="Mitreva M."/>
        </authorList>
    </citation>
    <scope>NUCLEOTIDE SEQUENCE [LARGE SCALE GENOMIC DNA]</scope>
</reference>
<gene>
    <name evidence="2" type="ORF">NECAME_03283</name>
</gene>
<dbReference type="Proteomes" id="UP000053676">
    <property type="component" value="Unassembled WGS sequence"/>
</dbReference>